<protein>
    <recommendedName>
        <fullName evidence="3">Carboxylic ester hydrolase</fullName>
        <ecNumber evidence="3">3.1.1.-</ecNumber>
    </recommendedName>
</protein>
<comment type="similarity">
    <text evidence="1 3">Belongs to the type-B carboxylesterase/lipase family.</text>
</comment>
<evidence type="ECO:0000313" key="6">
    <source>
        <dbReference type="Proteomes" id="UP001175261"/>
    </source>
</evidence>
<dbReference type="Gene3D" id="3.40.50.1820">
    <property type="entry name" value="alpha/beta hydrolase"/>
    <property type="match status" value="1"/>
</dbReference>
<dbReference type="SUPFAM" id="SSF53474">
    <property type="entry name" value="alpha/beta-Hydrolases"/>
    <property type="match status" value="1"/>
</dbReference>
<evidence type="ECO:0000256" key="2">
    <source>
        <dbReference type="ARBA" id="ARBA00022801"/>
    </source>
</evidence>
<organism evidence="5 6">
    <name type="scientific">Sarocladium strictum</name>
    <name type="common">Black bundle disease fungus</name>
    <name type="synonym">Acremonium strictum</name>
    <dbReference type="NCBI Taxonomy" id="5046"/>
    <lineage>
        <taxon>Eukaryota</taxon>
        <taxon>Fungi</taxon>
        <taxon>Dikarya</taxon>
        <taxon>Ascomycota</taxon>
        <taxon>Pezizomycotina</taxon>
        <taxon>Sordariomycetes</taxon>
        <taxon>Hypocreomycetidae</taxon>
        <taxon>Hypocreales</taxon>
        <taxon>Sarocladiaceae</taxon>
        <taxon>Sarocladium</taxon>
    </lineage>
</organism>
<dbReference type="EC" id="3.1.1.-" evidence="3"/>
<gene>
    <name evidence="5" type="ORF">NLU13_8766</name>
</gene>
<dbReference type="EMBL" id="JAPDFR010000008">
    <property type="protein sequence ID" value="KAK0384680.1"/>
    <property type="molecule type" value="Genomic_DNA"/>
</dbReference>
<evidence type="ECO:0000256" key="1">
    <source>
        <dbReference type="ARBA" id="ARBA00005964"/>
    </source>
</evidence>
<dbReference type="AlphaFoldDB" id="A0AA39L5G6"/>
<evidence type="ECO:0000256" key="3">
    <source>
        <dbReference type="RuleBase" id="RU361235"/>
    </source>
</evidence>
<feature type="chain" id="PRO_5041481965" description="Carboxylic ester hydrolase" evidence="3">
    <location>
        <begin position="23"/>
        <end position="534"/>
    </location>
</feature>
<comment type="caution">
    <text evidence="5">The sequence shown here is derived from an EMBL/GenBank/DDBJ whole genome shotgun (WGS) entry which is preliminary data.</text>
</comment>
<sequence length="534" mass="58879">MIGKMLSFQSFLLAFLLASLGAAVSPTVDLGYVKYRGQSLPNGLTQWLGMRYAAPPTGNLRFQPPHDPLLEEDVQPADKHGPFCLATGADPEDPETSEDCLFVEVTAPTKANSRSKLPVFFYIQGGGFNSNSNPNINSSGLIKAAKDDLVVVTFNYRVGLWGFLSNGEKVSQNNGLRDQRKALEWVQANIAKFGGDPGHVVIGGNSAGAASVSMHLTAGNGTDRHLFHGALAGSPSYATMYTVKQSQYQYNNLVTRLGCAGSESLECLRKKPAKEIQAANFNIPLLMASNPPLYQWLPTIDNDFIPDFAYRTFSKGKFVKVPTIFGDDANSGTIFTPKNASTLAESNQFLLDQYPTLTPEQLGEINKLYPNPNRTCPSRGCYWRQVSNVYQEARYMCPALFMNAAISQHGQPRSYAYLWNVEDPEQVASGLGVPHTVEVKAMFAPGYPKTQPSYEEGGINAKAVHVLQAYWTSFIRTLDPNKYRLEGSARWEQWTSKSAERLVFGTRGTTKMAPIGELKTRCDYWQKNGLDMLL</sequence>
<accession>A0AA39L5G6</accession>
<dbReference type="GO" id="GO:0016787">
    <property type="term" value="F:hydrolase activity"/>
    <property type="evidence" value="ECO:0007669"/>
    <property type="project" value="UniProtKB-KW"/>
</dbReference>
<dbReference type="Proteomes" id="UP001175261">
    <property type="component" value="Unassembled WGS sequence"/>
</dbReference>
<feature type="domain" description="Carboxylesterase type B" evidence="4">
    <location>
        <begin position="27"/>
        <end position="509"/>
    </location>
</feature>
<dbReference type="InterPro" id="IPR019826">
    <property type="entry name" value="Carboxylesterase_B_AS"/>
</dbReference>
<feature type="signal peptide" evidence="3">
    <location>
        <begin position="1"/>
        <end position="22"/>
    </location>
</feature>
<dbReference type="InterPro" id="IPR002018">
    <property type="entry name" value="CarbesteraseB"/>
</dbReference>
<dbReference type="PANTHER" id="PTHR11559">
    <property type="entry name" value="CARBOXYLESTERASE"/>
    <property type="match status" value="1"/>
</dbReference>
<name>A0AA39L5G6_SARSR</name>
<keyword evidence="2 3" id="KW-0378">Hydrolase</keyword>
<dbReference type="PROSITE" id="PS00122">
    <property type="entry name" value="CARBOXYLESTERASE_B_1"/>
    <property type="match status" value="1"/>
</dbReference>
<evidence type="ECO:0000259" key="4">
    <source>
        <dbReference type="Pfam" id="PF00135"/>
    </source>
</evidence>
<reference evidence="5" key="1">
    <citation type="submission" date="2022-10" db="EMBL/GenBank/DDBJ databases">
        <title>Determination and structural analysis of whole genome sequence of Sarocladium strictum F4-1.</title>
        <authorList>
            <person name="Hu L."/>
            <person name="Jiang Y."/>
        </authorList>
    </citation>
    <scope>NUCLEOTIDE SEQUENCE</scope>
    <source>
        <strain evidence="5">F4-1</strain>
    </source>
</reference>
<dbReference type="InterPro" id="IPR029058">
    <property type="entry name" value="AB_hydrolase_fold"/>
</dbReference>
<evidence type="ECO:0000313" key="5">
    <source>
        <dbReference type="EMBL" id="KAK0384680.1"/>
    </source>
</evidence>
<dbReference type="Pfam" id="PF00135">
    <property type="entry name" value="COesterase"/>
    <property type="match status" value="1"/>
</dbReference>
<dbReference type="InterPro" id="IPR050309">
    <property type="entry name" value="Type-B_Carboxylest/Lipase"/>
</dbReference>
<keyword evidence="3" id="KW-0732">Signal</keyword>
<proteinExistence type="inferred from homology"/>
<keyword evidence="6" id="KW-1185">Reference proteome</keyword>